<keyword evidence="1" id="KW-0689">Ribosomal protein</keyword>
<comment type="caution">
    <text evidence="1">The sequence shown here is derived from an EMBL/GenBank/DDBJ whole genome shotgun (WGS) entry which is preliminary data.</text>
</comment>
<accession>A0ACC2YUM0</accession>
<organism evidence="1 2">
    <name type="scientific">Coniosporium tulheliwenetii</name>
    <dbReference type="NCBI Taxonomy" id="3383036"/>
    <lineage>
        <taxon>Eukaryota</taxon>
        <taxon>Fungi</taxon>
        <taxon>Dikarya</taxon>
        <taxon>Ascomycota</taxon>
        <taxon>Pezizomycotina</taxon>
        <taxon>Dothideomycetes</taxon>
        <taxon>Dothideomycetes incertae sedis</taxon>
        <taxon>Coniosporium</taxon>
    </lineage>
</organism>
<evidence type="ECO:0000313" key="2">
    <source>
        <dbReference type="Proteomes" id="UP001172680"/>
    </source>
</evidence>
<gene>
    <name evidence="1" type="primary">MRPL35</name>
    <name evidence="1" type="ORF">H2199_006627</name>
</gene>
<proteinExistence type="predicted"/>
<protein>
    <submittedName>
        <fullName evidence="1">Mitochondrial 54S ribosomal protein YmL35</fullName>
    </submittedName>
</protein>
<reference evidence="1" key="1">
    <citation type="submission" date="2022-10" db="EMBL/GenBank/DDBJ databases">
        <title>Culturing micro-colonial fungi from biological soil crusts in the Mojave desert and describing Neophaeococcomyces mojavensis, and introducing the new genera and species Taxawa tesnikishii.</title>
        <authorList>
            <person name="Kurbessoian T."/>
            <person name="Stajich J.E."/>
        </authorList>
    </citation>
    <scope>NUCLEOTIDE SEQUENCE</scope>
    <source>
        <strain evidence="1">JES_115</strain>
    </source>
</reference>
<evidence type="ECO:0000313" key="1">
    <source>
        <dbReference type="EMBL" id="KAJ9638767.1"/>
    </source>
</evidence>
<dbReference type="EMBL" id="JAPDRP010000020">
    <property type="protein sequence ID" value="KAJ9638767.1"/>
    <property type="molecule type" value="Genomic_DNA"/>
</dbReference>
<keyword evidence="1" id="KW-0687">Ribonucleoprotein</keyword>
<sequence>MPSGHCPLDASPPLRLALKRHRGVPIVGSRRRRAALKTSSQIPFEQLPYQCFQEARKILQADREDKTHQIEVQRARIARLEAQDAAVSGGELYKKNRLDSMRRHLEELKILADINDPLIKKRFEDGLGDMNRPIYRYLADRKWRQYKRLVLDQRITQHNIVPDVLPNMDPVADVDVAFSQRVVQPGDVVESRRTEKPPTLRVQVFDKGERLVTVAVIDSDVPNVEKDAFDFRCHFLACNVPLSPVTPSMPLGTVSKENVVLPWLPPFVQKGAPWQRMSVFILQQREGKIIDVSAIKENTERHGFVLRSFIDRHLLKPVGVGLFRSKWDEWTEGVMKRAGIEGADIEFKRKKIEPLPYKKKDGARYRNNPKVAKQMAPLKAHGAVSTSRPSRLHLALAIAVVKSTPNGLSVTGSMFLSAFTPPKTLTVLYPLDYIFRLRQHLATGQRKSDRHAESRHLDNAALWKDQHTQLEVAFTDLQAKTAGLERKINLLERQLKLTTYPTVEVGAASGGKRKIATAESGTSSRSSKRPKPGKDFVEGDAERLPPDTFGEDFDTLNLAGKAGAITVQHLYQIHKRFQQSFPDNDALVYHLCQAASSLATIISVFSLHGLTKVSDGDIDRKSLGPIIYYYTKAFSSMLDCITEASLARAKKELGVTEAEAPSTGASKSKAKSKMPKAAKEESVPRAISTFLAALLSYLDATNATHRELFEGFMFVLLERIGNRLCIYTFDRERSATIENDISPLNLGASAAGSKRELETKAMNTEAPNLLAVLERAMAVAPAHMAFQPAAPAPQASRRSTGAIKQAATKAGVSTGKTGLSLNAKDKLQRTLVNAMFGCDEDSDFMDCLRMPARLPPIPSPPKIDERQTGDWFKEELWRLLGWEILGRETDW</sequence>
<dbReference type="Proteomes" id="UP001172680">
    <property type="component" value="Unassembled WGS sequence"/>
</dbReference>
<keyword evidence="2" id="KW-1185">Reference proteome</keyword>
<name>A0ACC2YUM0_9PEZI</name>